<comment type="caution">
    <text evidence="8">The sequence shown here is derived from an EMBL/GenBank/DDBJ whole genome shotgun (WGS) entry which is preliminary data.</text>
</comment>
<feature type="domain" description="Fucolectin tachylectin-4 pentraxin-1" evidence="7">
    <location>
        <begin position="26"/>
        <end position="175"/>
    </location>
</feature>
<evidence type="ECO:0000256" key="3">
    <source>
        <dbReference type="ARBA" id="ARBA00022837"/>
    </source>
</evidence>
<keyword evidence="3" id="KW-0106">Calcium</keyword>
<reference evidence="8" key="1">
    <citation type="journal article" date="2023" name="Science">
        <title>Genome structures resolve the early diversification of teleost fishes.</title>
        <authorList>
            <person name="Parey E."/>
            <person name="Louis A."/>
            <person name="Montfort J."/>
            <person name="Bouchez O."/>
            <person name="Roques C."/>
            <person name="Iampietro C."/>
            <person name="Lluch J."/>
            <person name="Castinel A."/>
            <person name="Donnadieu C."/>
            <person name="Desvignes T."/>
            <person name="Floi Bucao C."/>
            <person name="Jouanno E."/>
            <person name="Wen M."/>
            <person name="Mejri S."/>
            <person name="Dirks R."/>
            <person name="Jansen H."/>
            <person name="Henkel C."/>
            <person name="Chen W.J."/>
            <person name="Zahm M."/>
            <person name="Cabau C."/>
            <person name="Klopp C."/>
            <person name="Thompson A.W."/>
            <person name="Robinson-Rechavi M."/>
            <person name="Braasch I."/>
            <person name="Lecointre G."/>
            <person name="Bobe J."/>
            <person name="Postlethwait J.H."/>
            <person name="Berthelot C."/>
            <person name="Roest Crollius H."/>
            <person name="Guiguen Y."/>
        </authorList>
    </citation>
    <scope>NUCLEOTIDE SEQUENCE</scope>
    <source>
        <strain evidence="8">NC1722</strain>
    </source>
</reference>
<evidence type="ECO:0000256" key="6">
    <source>
        <dbReference type="SAM" id="SignalP"/>
    </source>
</evidence>
<dbReference type="Gene3D" id="3.40.50.1010">
    <property type="entry name" value="5'-nuclease"/>
    <property type="match status" value="1"/>
</dbReference>
<dbReference type="Pfam" id="PF00752">
    <property type="entry name" value="XPG_N"/>
    <property type="match status" value="1"/>
</dbReference>
<feature type="region of interest" description="Disordered" evidence="5">
    <location>
        <begin position="814"/>
        <end position="863"/>
    </location>
</feature>
<dbReference type="GO" id="GO:0046872">
    <property type="term" value="F:metal ion binding"/>
    <property type="evidence" value="ECO:0007669"/>
    <property type="project" value="UniProtKB-KW"/>
</dbReference>
<keyword evidence="6" id="KW-0732">Signal</keyword>
<dbReference type="SMART" id="SM00607">
    <property type="entry name" value="FTP"/>
    <property type="match status" value="1"/>
</dbReference>
<keyword evidence="4" id="KW-1015">Disulfide bond</keyword>
<dbReference type="SUPFAM" id="SSF88723">
    <property type="entry name" value="PIN domain-like"/>
    <property type="match status" value="1"/>
</dbReference>
<accession>A0AAD7S3B1</accession>
<dbReference type="PANTHER" id="PTHR15665">
    <property type="entry name" value="ASTEROID PROTEIN"/>
    <property type="match status" value="1"/>
</dbReference>
<gene>
    <name evidence="8" type="ORF">AAFF_G00034090</name>
</gene>
<feature type="signal peptide" evidence="6">
    <location>
        <begin position="1"/>
        <end position="26"/>
    </location>
</feature>
<evidence type="ECO:0000259" key="7">
    <source>
        <dbReference type="SMART" id="SM00607"/>
    </source>
</evidence>
<evidence type="ECO:0000313" key="8">
    <source>
        <dbReference type="EMBL" id="KAJ8395207.1"/>
    </source>
</evidence>
<evidence type="ECO:0000256" key="5">
    <source>
        <dbReference type="SAM" id="MobiDB-lite"/>
    </source>
</evidence>
<dbReference type="InterPro" id="IPR006085">
    <property type="entry name" value="XPG_DNA_repair_N"/>
</dbReference>
<evidence type="ECO:0000256" key="1">
    <source>
        <dbReference type="ARBA" id="ARBA00007398"/>
    </source>
</evidence>
<dbReference type="Gene3D" id="2.60.120.260">
    <property type="entry name" value="Galactose-binding domain-like"/>
    <property type="match status" value="1"/>
</dbReference>
<keyword evidence="9" id="KW-1185">Reference proteome</keyword>
<dbReference type="AlphaFoldDB" id="A0AAD7S3B1"/>
<dbReference type="EMBL" id="JAINUG010000118">
    <property type="protein sequence ID" value="KAJ8395207.1"/>
    <property type="molecule type" value="Genomic_DNA"/>
</dbReference>
<protein>
    <recommendedName>
        <fullName evidence="7">Fucolectin tachylectin-4 pentraxin-1 domain-containing protein</fullName>
    </recommendedName>
</protein>
<evidence type="ECO:0000256" key="2">
    <source>
        <dbReference type="ARBA" id="ARBA00022723"/>
    </source>
</evidence>
<dbReference type="InterPro" id="IPR006585">
    <property type="entry name" value="FTP1"/>
</dbReference>
<comment type="similarity">
    <text evidence="1">Belongs to the asteroid family.</text>
</comment>
<dbReference type="Pfam" id="PF22633">
    <property type="entry name" value="F5_F8_type_C_2"/>
    <property type="match status" value="1"/>
</dbReference>
<dbReference type="InterPro" id="IPR029060">
    <property type="entry name" value="PIN-like_dom_sf"/>
</dbReference>
<sequence length="863" mass="96301">MAEKMMNVAIVLLAGVLVLCAATTESDNVALRGKATQSSLLMGKWSAFSLAYNAIDGNRNADLKKGSCTHTVVETNPWWRVDLLKPYKVASVTITNRGDCCPERINGAEIHIGNSLENNGNSNALCGTVSAILSGGTITFQCAGMMGRYVNILLRGHGKILSLLAASFSTFKSTELCRTMGVHGLTSYMEDNRKQFFKELRLRNTTLIIDGCSLFFRLYFTSGLDQQHGGDYDSFADLVRRFFEALFACNIRPIVVLDGGIDYTDKKFATLKQRAQSKIKDAHNLSRGVRGSVLPLLTSDVFKQVLSSLQVPFIQCVFEADWEIACLANQWNCGVLTMDSDFYIFDLKGGYLPSGFFQWSNVRVCRKTSEKYISALHFSIDRFCTRFNCMNKELLPLFAAIAGNDYTDLRAMETFFSRVNFPQSAQPGHSRTQVRIDGLLRWLARFPGPEDAMDEVLRVLGGGAHSTIRALLYSGMQEYKLSHSNLARFFTDGAMVANLPEPVRALPERIVLEMCRGRLPAFVINVLVLQRTMLGVQVENCRLPSSHTASLQVRQVLYGLLLEGKRTILQGRTDQQGKTVNPTDSNSLYCVQEFDRQDLDLRGSPIQAILPSPLRQLPLENLNKVPLPVRLRVLLESLRVDESIATAVPPHLSLPVCVTCYWLTSSKPKPDLHMLQALLLGMVYGEMCRLRVSQRGPAAGYQGLRALCERLGRLRVNRGERKGPDLDVAHAYSQWQSCLWMGFYLNQLLCRPLPEPECTWLYSGTFVHRAVREMRAGSTPETLLAGPPLPAQLYSDIQRAVWRCVGADFFAPSAKKKKRGRRPARQDQGRRKGGGAAERPPSTQGMVNRFSLLVCEDEDDDKA</sequence>
<evidence type="ECO:0000313" key="9">
    <source>
        <dbReference type="Proteomes" id="UP001221898"/>
    </source>
</evidence>
<dbReference type="InterPro" id="IPR026832">
    <property type="entry name" value="Asteroid"/>
</dbReference>
<dbReference type="PANTHER" id="PTHR15665:SF1">
    <property type="entry name" value="PROTEIN ASTEROID HOMOLOG 1"/>
    <property type="match status" value="1"/>
</dbReference>
<name>A0AAD7S3B1_9TELE</name>
<dbReference type="InterPro" id="IPR008979">
    <property type="entry name" value="Galactose-bd-like_sf"/>
</dbReference>
<dbReference type="SUPFAM" id="SSF49785">
    <property type="entry name" value="Galactose-binding domain-like"/>
    <property type="match status" value="1"/>
</dbReference>
<feature type="chain" id="PRO_5041921191" description="Fucolectin tachylectin-4 pentraxin-1 domain-containing protein" evidence="6">
    <location>
        <begin position="27"/>
        <end position="863"/>
    </location>
</feature>
<dbReference type="Proteomes" id="UP001221898">
    <property type="component" value="Unassembled WGS sequence"/>
</dbReference>
<evidence type="ECO:0000256" key="4">
    <source>
        <dbReference type="ARBA" id="ARBA00023157"/>
    </source>
</evidence>
<proteinExistence type="inferred from homology"/>
<organism evidence="8 9">
    <name type="scientific">Aldrovandia affinis</name>
    <dbReference type="NCBI Taxonomy" id="143900"/>
    <lineage>
        <taxon>Eukaryota</taxon>
        <taxon>Metazoa</taxon>
        <taxon>Chordata</taxon>
        <taxon>Craniata</taxon>
        <taxon>Vertebrata</taxon>
        <taxon>Euteleostomi</taxon>
        <taxon>Actinopterygii</taxon>
        <taxon>Neopterygii</taxon>
        <taxon>Teleostei</taxon>
        <taxon>Notacanthiformes</taxon>
        <taxon>Halosauridae</taxon>
        <taxon>Aldrovandia</taxon>
    </lineage>
</organism>
<keyword evidence="2" id="KW-0479">Metal-binding</keyword>
<dbReference type="GO" id="GO:0004518">
    <property type="term" value="F:nuclease activity"/>
    <property type="evidence" value="ECO:0007669"/>
    <property type="project" value="InterPro"/>
</dbReference>
<feature type="compositionally biased region" description="Basic residues" evidence="5">
    <location>
        <begin position="814"/>
        <end position="823"/>
    </location>
</feature>